<organism evidence="1 2">
    <name type="scientific">Sinorhizobium mexicanum</name>
    <dbReference type="NCBI Taxonomy" id="375549"/>
    <lineage>
        <taxon>Bacteria</taxon>
        <taxon>Pseudomonadati</taxon>
        <taxon>Pseudomonadota</taxon>
        <taxon>Alphaproteobacteria</taxon>
        <taxon>Hyphomicrobiales</taxon>
        <taxon>Rhizobiaceae</taxon>
        <taxon>Sinorhizobium/Ensifer group</taxon>
        <taxon>Sinorhizobium</taxon>
    </lineage>
</organism>
<protein>
    <submittedName>
        <fullName evidence="1">ABC transporter substrate-binding protein</fullName>
    </submittedName>
</protein>
<dbReference type="SUPFAM" id="SSF53850">
    <property type="entry name" value="Periplasmic binding protein-like II"/>
    <property type="match status" value="1"/>
</dbReference>
<reference evidence="1 2" key="1">
    <citation type="submission" date="2019-06" db="EMBL/GenBank/DDBJ databases">
        <title>Complete genome sequence of Ensifer mexicanus ITTG R7 isolated from nodules of Acacia angustissima (Mill.) Kuntze.</title>
        <authorList>
            <person name="Rincon-Rosales R."/>
            <person name="Rogel M.A."/>
            <person name="Guerrero G."/>
            <person name="Rincon-Molina C.I."/>
            <person name="Lopez-Lopez A."/>
            <person name="Martinez-Romero E."/>
        </authorList>
    </citation>
    <scope>NUCLEOTIDE SEQUENCE [LARGE SCALE GENOMIC DNA]</scope>
    <source>
        <strain evidence="1 2">ITTG R7</strain>
        <plasmid evidence="2">pemeittgr7c</plasmid>
    </source>
</reference>
<gene>
    <name evidence="1" type="ORF">FKV68_30155</name>
</gene>
<dbReference type="AlphaFoldDB" id="A0A859QS99"/>
<dbReference type="KEGG" id="emx:FKV68_30155"/>
<geneLocation type="plasmid" evidence="2">
    <name>pemeittgr7c</name>
</geneLocation>
<accession>A0A859QS99</accession>
<evidence type="ECO:0000313" key="2">
    <source>
        <dbReference type="Proteomes" id="UP000510721"/>
    </source>
</evidence>
<name>A0A859QS99_9HYPH</name>
<dbReference type="EMBL" id="CP041241">
    <property type="protein sequence ID" value="QLL65580.1"/>
    <property type="molecule type" value="Genomic_DNA"/>
</dbReference>
<keyword evidence="1" id="KW-0614">Plasmid</keyword>
<dbReference type="Proteomes" id="UP000510721">
    <property type="component" value="Plasmid pEmeITTGR7c"/>
</dbReference>
<dbReference type="Pfam" id="PF12974">
    <property type="entry name" value="Phosphonate-bd"/>
    <property type="match status" value="1"/>
</dbReference>
<dbReference type="Gene3D" id="3.40.190.10">
    <property type="entry name" value="Periplasmic binding protein-like II"/>
    <property type="match status" value="2"/>
</dbReference>
<keyword evidence="2" id="KW-1185">Reference proteome</keyword>
<sequence>MRWEERVTKKIELTLACGDYEIVRALKEGDVRPDGIDLTILTEMDSTTRHWRFLRNGEFDVAEVSLSSYIAAKTRGLPFAAIPVFLHRRFRHGFIFTNTQSGIREPKDLIGRKVGVKSYLVTATLWLRGLLESEYGVPHKSIDWYAELDEDVDFTPPEGLRLHRLPDNQSVEQMLLDGEIDALLHPDLIEPIVRRDPRVGRLFADYKREEIAYCKRTGIFPIMHVLGIRPEIVERHPWVPINLFQAFNEAKRIAMRRMENPRIVPLAWYREAWEEQQEILGDDPWAYGLDGQNRKTLETVVGYAHEQGLIDRKVPLSELFLDVSQGRKRGDKHRV</sequence>
<proteinExistence type="predicted"/>
<evidence type="ECO:0000313" key="1">
    <source>
        <dbReference type="EMBL" id="QLL65580.1"/>
    </source>
</evidence>